<dbReference type="AlphaFoldDB" id="A0A1W0WDH8"/>
<feature type="repeat" description="WD" evidence="4">
    <location>
        <begin position="278"/>
        <end position="319"/>
    </location>
</feature>
<dbReference type="InterPro" id="IPR019775">
    <property type="entry name" value="WD40_repeat_CS"/>
</dbReference>
<dbReference type="Pfam" id="PF00400">
    <property type="entry name" value="WD40"/>
    <property type="match status" value="3"/>
</dbReference>
<proteinExistence type="predicted"/>
<sequence length="410" mass="44123">MPSSQGHSDEDDDAGGLEMIRQIRSNDPIYRKISSAANEEVGRIAQGSKFGQEIMTCAFSPDGSLFAWSVGSSTVSVHSVSELLPILSSAATSSGATAASLLQNWAQTQSAAVLSARSQEANNGKIDLDNGQAVTAIAFGERGDGVSRRASINSYQRFNTKGNLVLAVGLAGGDIKVWDMATGRIALLLQDHSDAISSLEFSRDGSFILVSAAKDKSVNLWDLPDDGNMFHSLIPERGWVQPVRQVAWSPNGQHIVTVGDGKTALLWELETFTVVKSLQGHLNDVTGCRFSADGKLLYTSSLDTRVICWNIQTGQIVGRYEHMTPPPSAIFAAGTNDHEVIGLDVKQSRLATICNDGFLRVWDISSEEVKDPIARVEISPDARSLAFAPDERSIAIGCQGGFLQFYSFPE</sequence>
<keyword evidence="6" id="KW-1185">Reference proteome</keyword>
<dbReference type="PROSITE" id="PS00678">
    <property type="entry name" value="WD_REPEATS_1"/>
    <property type="match status" value="1"/>
</dbReference>
<dbReference type="PROSITE" id="PS50294">
    <property type="entry name" value="WD_REPEATS_REGION"/>
    <property type="match status" value="2"/>
</dbReference>
<keyword evidence="3" id="KW-0833">Ubl conjugation pathway</keyword>
<evidence type="ECO:0000313" key="6">
    <source>
        <dbReference type="Proteomes" id="UP000192578"/>
    </source>
</evidence>
<evidence type="ECO:0000313" key="5">
    <source>
        <dbReference type="EMBL" id="OQV13222.1"/>
    </source>
</evidence>
<evidence type="ECO:0000256" key="1">
    <source>
        <dbReference type="ARBA" id="ARBA00022574"/>
    </source>
</evidence>
<gene>
    <name evidence="5" type="ORF">BV898_12546</name>
</gene>
<dbReference type="InterPro" id="IPR015943">
    <property type="entry name" value="WD40/YVTN_repeat-like_dom_sf"/>
</dbReference>
<dbReference type="SUPFAM" id="SSF50978">
    <property type="entry name" value="WD40 repeat-like"/>
    <property type="match status" value="1"/>
</dbReference>
<keyword evidence="1 4" id="KW-0853">WD repeat</keyword>
<dbReference type="PROSITE" id="PS50082">
    <property type="entry name" value="WD_REPEATS_2"/>
    <property type="match status" value="3"/>
</dbReference>
<name>A0A1W0WDH8_HYPEX</name>
<organism evidence="5 6">
    <name type="scientific">Hypsibius exemplaris</name>
    <name type="common">Freshwater tardigrade</name>
    <dbReference type="NCBI Taxonomy" id="2072580"/>
    <lineage>
        <taxon>Eukaryota</taxon>
        <taxon>Metazoa</taxon>
        <taxon>Ecdysozoa</taxon>
        <taxon>Tardigrada</taxon>
        <taxon>Eutardigrada</taxon>
        <taxon>Parachela</taxon>
        <taxon>Hypsibioidea</taxon>
        <taxon>Hypsibiidae</taxon>
        <taxon>Hypsibius</taxon>
    </lineage>
</organism>
<dbReference type="Gene3D" id="2.130.10.10">
    <property type="entry name" value="YVTN repeat-like/Quinoprotein amine dehydrogenase"/>
    <property type="match status" value="3"/>
</dbReference>
<accession>A0A1W0WDH8</accession>
<dbReference type="OrthoDB" id="538223at2759"/>
<protein>
    <submittedName>
        <fullName evidence="5">WD repeat and SOCS box-containing protein 1</fullName>
    </submittedName>
</protein>
<evidence type="ECO:0000256" key="2">
    <source>
        <dbReference type="ARBA" id="ARBA00022737"/>
    </source>
</evidence>
<comment type="caution">
    <text evidence="5">The sequence shown here is derived from an EMBL/GenBank/DDBJ whole genome shotgun (WGS) entry which is preliminary data.</text>
</comment>
<dbReference type="GO" id="GO:0000209">
    <property type="term" value="P:protein polyubiquitination"/>
    <property type="evidence" value="ECO:0007669"/>
    <property type="project" value="TreeGrafter"/>
</dbReference>
<evidence type="ECO:0000256" key="4">
    <source>
        <dbReference type="PROSITE-ProRule" id="PRU00221"/>
    </source>
</evidence>
<dbReference type="Proteomes" id="UP000192578">
    <property type="component" value="Unassembled WGS sequence"/>
</dbReference>
<feature type="repeat" description="WD" evidence="4">
    <location>
        <begin position="236"/>
        <end position="277"/>
    </location>
</feature>
<reference evidence="6" key="1">
    <citation type="submission" date="2017-01" db="EMBL/GenBank/DDBJ databases">
        <title>Comparative genomics of anhydrobiosis in the tardigrade Hypsibius dujardini.</title>
        <authorList>
            <person name="Yoshida Y."/>
            <person name="Koutsovoulos G."/>
            <person name="Laetsch D."/>
            <person name="Stevens L."/>
            <person name="Kumar S."/>
            <person name="Horikawa D."/>
            <person name="Ishino K."/>
            <person name="Komine S."/>
            <person name="Tomita M."/>
            <person name="Blaxter M."/>
            <person name="Arakawa K."/>
        </authorList>
    </citation>
    <scope>NUCLEOTIDE SEQUENCE [LARGE SCALE GENOMIC DNA]</scope>
    <source>
        <strain evidence="6">Z151</strain>
    </source>
</reference>
<dbReference type="SMART" id="SM00320">
    <property type="entry name" value="WD40"/>
    <property type="match status" value="7"/>
</dbReference>
<evidence type="ECO:0000256" key="3">
    <source>
        <dbReference type="ARBA" id="ARBA00022786"/>
    </source>
</evidence>
<dbReference type="InterPro" id="IPR036322">
    <property type="entry name" value="WD40_repeat_dom_sf"/>
</dbReference>
<feature type="repeat" description="WD" evidence="4">
    <location>
        <begin position="189"/>
        <end position="223"/>
    </location>
</feature>
<dbReference type="PANTHER" id="PTHR15622">
    <property type="entry name" value="WD40 REPEAT PROTEIN"/>
    <property type="match status" value="1"/>
</dbReference>
<dbReference type="InterPro" id="IPR001680">
    <property type="entry name" value="WD40_rpt"/>
</dbReference>
<dbReference type="PANTHER" id="PTHR15622:SF2">
    <property type="entry name" value="U4_U6 SMALL NUCLEAR RIBONUCLEOPROTEIN PRP4"/>
    <property type="match status" value="1"/>
</dbReference>
<dbReference type="EMBL" id="MTYJ01000128">
    <property type="protein sequence ID" value="OQV13222.1"/>
    <property type="molecule type" value="Genomic_DNA"/>
</dbReference>
<dbReference type="InterPro" id="IPR051983">
    <property type="entry name" value="WSB_SOCS-box_domain"/>
</dbReference>
<keyword evidence="2" id="KW-0677">Repeat</keyword>